<dbReference type="Proteomes" id="UP000028712">
    <property type="component" value="Unassembled WGS sequence"/>
</dbReference>
<keyword evidence="7" id="KW-1185">Reference proteome</keyword>
<sequence>MRMPFFLLFLFISFTSFPLTAQEIKTLTYFENDSTKLELDLYLPLKKSNKKIPLVIFAHGGGFSGGDRFGEKDFANSLAQNGIAVASISYSLYMKGKDFGCNSTLSEKLKTIQIGVSDMWQATSYMIKNKNAYNIDASNIFIAGISAGGEIAFHAAFWDYKSMNLYANNLPKNFKYKGLIGGSGAIMNVDLITSQNAIPMLLSHGSEDSTVPYATGSHRSCPTDAMGFMTLSGSYSVYNKMTSLKKDIELITSCGNGHGFCGYLFGKQPDYVLSFLGNVISKRKFESHIIIPNTKKPEGLSQYSFCN</sequence>
<proteinExistence type="predicted"/>
<dbReference type="EMBL" id="JPRM01000010">
    <property type="protein sequence ID" value="KFF17385.1"/>
    <property type="molecule type" value="Genomic_DNA"/>
</dbReference>
<dbReference type="Pfam" id="PF20434">
    <property type="entry name" value="BD-FAE"/>
    <property type="match status" value="1"/>
</dbReference>
<dbReference type="RefSeq" id="WP_035620809.1">
    <property type="nucleotide sequence ID" value="NZ_JBEWQG010000003.1"/>
</dbReference>
<accession>A0A086AL21</accession>
<dbReference type="Proteomes" id="UP000198424">
    <property type="component" value="Unassembled WGS sequence"/>
</dbReference>
<comment type="caution">
    <text evidence="4">The sequence shown here is derived from an EMBL/GenBank/DDBJ whole genome shotgun (WGS) entry which is preliminary data.</text>
</comment>
<name>A0A086AL21_FLAHY</name>
<evidence type="ECO:0000256" key="2">
    <source>
        <dbReference type="SAM" id="SignalP"/>
    </source>
</evidence>
<feature type="domain" description="BD-FAE-like" evidence="3">
    <location>
        <begin position="39"/>
        <end position="160"/>
    </location>
</feature>
<dbReference type="STRING" id="991.IW20_08600"/>
<dbReference type="InterPro" id="IPR029058">
    <property type="entry name" value="AB_hydrolase_fold"/>
</dbReference>
<keyword evidence="1 5" id="KW-0378">Hydrolase</keyword>
<feature type="chain" id="PRO_5001803027" evidence="2">
    <location>
        <begin position="22"/>
        <end position="307"/>
    </location>
</feature>
<gene>
    <name evidence="5" type="ORF">B0A62_23245</name>
    <name evidence="4" type="ORF">IW20_08600</name>
</gene>
<dbReference type="OrthoDB" id="9803990at2"/>
<reference evidence="5 7" key="2">
    <citation type="submission" date="2016-11" db="EMBL/GenBank/DDBJ databases">
        <title>Whole genomes of Flavobacteriaceae.</title>
        <authorList>
            <person name="Stine C."/>
            <person name="Li C."/>
            <person name="Tadesse D."/>
        </authorList>
    </citation>
    <scope>NUCLEOTIDE SEQUENCE [LARGE SCALE GENOMIC DNA]</scope>
    <source>
        <strain evidence="5 7">ATCC 29551</strain>
    </source>
</reference>
<dbReference type="PANTHER" id="PTHR48081">
    <property type="entry name" value="AB HYDROLASE SUPERFAMILY PROTEIN C4A8.06C"/>
    <property type="match status" value="1"/>
</dbReference>
<feature type="signal peptide" evidence="2">
    <location>
        <begin position="1"/>
        <end position="21"/>
    </location>
</feature>
<evidence type="ECO:0000256" key="1">
    <source>
        <dbReference type="ARBA" id="ARBA00022801"/>
    </source>
</evidence>
<evidence type="ECO:0000313" key="4">
    <source>
        <dbReference type="EMBL" id="KFF17385.1"/>
    </source>
</evidence>
<dbReference type="InterPro" id="IPR050300">
    <property type="entry name" value="GDXG_lipolytic_enzyme"/>
</dbReference>
<reference evidence="4 6" key="1">
    <citation type="submission" date="2014-07" db="EMBL/GenBank/DDBJ databases">
        <title>Genome of Flavobacterium hydatis DSM 2063.</title>
        <authorList>
            <person name="Pipes S.E."/>
            <person name="Stropko S.J."/>
            <person name="Newman J.D."/>
        </authorList>
    </citation>
    <scope>NUCLEOTIDE SEQUENCE [LARGE SCALE GENOMIC DNA]</scope>
    <source>
        <strain evidence="4 6">DSM 2063</strain>
    </source>
</reference>
<dbReference type="SUPFAM" id="SSF53474">
    <property type="entry name" value="alpha/beta-Hydrolases"/>
    <property type="match status" value="1"/>
</dbReference>
<dbReference type="eggNOG" id="COG1506">
    <property type="taxonomic scope" value="Bacteria"/>
</dbReference>
<evidence type="ECO:0000259" key="3">
    <source>
        <dbReference type="Pfam" id="PF20434"/>
    </source>
</evidence>
<dbReference type="AlphaFoldDB" id="A0A086AL21"/>
<dbReference type="Gene3D" id="3.40.50.1820">
    <property type="entry name" value="alpha/beta hydrolase"/>
    <property type="match status" value="1"/>
</dbReference>
<dbReference type="EMBL" id="MUGY01000042">
    <property type="protein sequence ID" value="OXA86863.1"/>
    <property type="molecule type" value="Genomic_DNA"/>
</dbReference>
<evidence type="ECO:0000313" key="5">
    <source>
        <dbReference type="EMBL" id="OXA86863.1"/>
    </source>
</evidence>
<organism evidence="4 6">
    <name type="scientific">Flavobacterium hydatis</name>
    <name type="common">Cytophaga aquatilis</name>
    <dbReference type="NCBI Taxonomy" id="991"/>
    <lineage>
        <taxon>Bacteria</taxon>
        <taxon>Pseudomonadati</taxon>
        <taxon>Bacteroidota</taxon>
        <taxon>Flavobacteriia</taxon>
        <taxon>Flavobacteriales</taxon>
        <taxon>Flavobacteriaceae</taxon>
        <taxon>Flavobacterium</taxon>
    </lineage>
</organism>
<protein>
    <submittedName>
        <fullName evidence="5">Alpha/beta hydrolase</fullName>
    </submittedName>
    <submittedName>
        <fullName evidence="4">Esterase</fullName>
    </submittedName>
</protein>
<evidence type="ECO:0000313" key="7">
    <source>
        <dbReference type="Proteomes" id="UP000198424"/>
    </source>
</evidence>
<evidence type="ECO:0000313" key="6">
    <source>
        <dbReference type="Proteomes" id="UP000028712"/>
    </source>
</evidence>
<keyword evidence="2" id="KW-0732">Signal</keyword>
<dbReference type="InterPro" id="IPR049492">
    <property type="entry name" value="BD-FAE-like_dom"/>
</dbReference>
<dbReference type="GO" id="GO:0016787">
    <property type="term" value="F:hydrolase activity"/>
    <property type="evidence" value="ECO:0007669"/>
    <property type="project" value="UniProtKB-KW"/>
</dbReference>